<dbReference type="Gene3D" id="3.60.20.30">
    <property type="entry name" value="(Glycosyl)asparaginase"/>
    <property type="match status" value="1"/>
</dbReference>
<evidence type="ECO:0000256" key="1">
    <source>
        <dbReference type="SAM" id="MobiDB-lite"/>
    </source>
</evidence>
<comment type="caution">
    <text evidence="2">The sequence shown here is derived from an EMBL/GenBank/DDBJ whole genome shotgun (WGS) entry which is preliminary data.</text>
</comment>
<dbReference type="CDD" id="cd04701">
    <property type="entry name" value="Asparaginase_2"/>
    <property type="match status" value="1"/>
</dbReference>
<dbReference type="EMBL" id="BSFD01000001">
    <property type="protein sequence ID" value="GLK47453.1"/>
    <property type="molecule type" value="Genomic_DNA"/>
</dbReference>
<dbReference type="PANTHER" id="PTHR10188:SF6">
    <property type="entry name" value="N(4)-(BETA-N-ACETYLGLUCOSAMINYL)-L-ASPARAGINASE"/>
    <property type="match status" value="1"/>
</dbReference>
<keyword evidence="3" id="KW-1185">Reference proteome</keyword>
<dbReference type="Pfam" id="PF01112">
    <property type="entry name" value="Asparaginase_2"/>
    <property type="match status" value="1"/>
</dbReference>
<proteinExistence type="predicted"/>
<reference evidence="2" key="2">
    <citation type="submission" date="2023-01" db="EMBL/GenBank/DDBJ databases">
        <authorList>
            <person name="Sun Q."/>
            <person name="Evtushenko L."/>
        </authorList>
    </citation>
    <scope>NUCLEOTIDE SEQUENCE</scope>
    <source>
        <strain evidence="2">VKM B-1499</strain>
    </source>
</reference>
<dbReference type="InterPro" id="IPR000246">
    <property type="entry name" value="Peptidase_T2"/>
</dbReference>
<gene>
    <name evidence="2" type="primary">ansA</name>
    <name evidence="2" type="ORF">GCM10017620_04260</name>
</gene>
<protein>
    <submittedName>
        <fullName evidence="2">Isoaspartyl peptidase/L-asparaginase</fullName>
    </submittedName>
</protein>
<dbReference type="Proteomes" id="UP001143509">
    <property type="component" value="Unassembled WGS sequence"/>
</dbReference>
<dbReference type="SUPFAM" id="SSF56235">
    <property type="entry name" value="N-terminal nucleophile aminohydrolases (Ntn hydrolases)"/>
    <property type="match status" value="1"/>
</dbReference>
<dbReference type="InterPro" id="IPR029055">
    <property type="entry name" value="Ntn_hydrolases_N"/>
</dbReference>
<sequence>MLRTTRTEPQAPRRPAPGRSAVQEWTKIDSKNSESIRLFPPRAILAALAALTALAAAPATAQTPTDAPRWSLAIHGGAGVIERAGLTPEQDAAYRAALQRALDAGSAVLARDGSALDAVQAAVQVMEDDPLFNAGRGAVFTAAGRNELDAAVMNGVDLTAGAVAGLTTTRHPVAAARAVMEQSPHVMLIGPGADAFAAQAGLEQVDPSFFFTERRWQGLIKALTEAGLPLPARPAGVAAPGAQAAPHAAVAPPLNEKKFGTVGAVALDSQGRLAAATSTGGMTAKRWGRVGDVPIIGAGTYASNADGCAVSATGSGEYFIRSTVARDICRRTADGATVQAAAEAEIADVGSIGGDGGVIVMGLTGTPAFAMNTSGMYRGAASSRTPSRIAIYADEDIAP</sequence>
<dbReference type="RefSeq" id="WP_271163822.1">
    <property type="nucleotide sequence ID" value="NZ_BSFD01000001.1"/>
</dbReference>
<organism evidence="2 3">
    <name type="scientific">Brevundimonas intermedia</name>
    <dbReference type="NCBI Taxonomy" id="74315"/>
    <lineage>
        <taxon>Bacteria</taxon>
        <taxon>Pseudomonadati</taxon>
        <taxon>Pseudomonadota</taxon>
        <taxon>Alphaproteobacteria</taxon>
        <taxon>Caulobacterales</taxon>
        <taxon>Caulobacteraceae</taxon>
        <taxon>Brevundimonas</taxon>
    </lineage>
</organism>
<name>A0ABQ5T554_9CAUL</name>
<dbReference type="PANTHER" id="PTHR10188">
    <property type="entry name" value="L-ASPARAGINASE"/>
    <property type="match status" value="1"/>
</dbReference>
<feature type="region of interest" description="Disordered" evidence="1">
    <location>
        <begin position="1"/>
        <end position="22"/>
    </location>
</feature>
<evidence type="ECO:0000313" key="2">
    <source>
        <dbReference type="EMBL" id="GLK47453.1"/>
    </source>
</evidence>
<accession>A0ABQ5T554</accession>
<reference evidence="2" key="1">
    <citation type="journal article" date="2014" name="Int. J. Syst. Evol. Microbiol.">
        <title>Complete genome of a new Firmicutes species belonging to the dominant human colonic microbiota ('Ruminococcus bicirculans') reveals two chromosomes and a selective capacity to utilize plant glucans.</title>
        <authorList>
            <consortium name="NISC Comparative Sequencing Program"/>
            <person name="Wegmann U."/>
            <person name="Louis P."/>
            <person name="Goesmann A."/>
            <person name="Henrissat B."/>
            <person name="Duncan S.H."/>
            <person name="Flint H.J."/>
        </authorList>
    </citation>
    <scope>NUCLEOTIDE SEQUENCE</scope>
    <source>
        <strain evidence="2">VKM B-1499</strain>
    </source>
</reference>
<evidence type="ECO:0000313" key="3">
    <source>
        <dbReference type="Proteomes" id="UP001143509"/>
    </source>
</evidence>